<dbReference type="GO" id="GO:0006032">
    <property type="term" value="P:chitin catabolic process"/>
    <property type="evidence" value="ECO:0007669"/>
    <property type="project" value="InterPro"/>
</dbReference>
<reference evidence="6 7" key="1">
    <citation type="journal article" date="2010" name="Stand. Genomic Sci.">
        <title>Complete genome sequence of Segniliparus rotundus type strain (CDC 1076).</title>
        <authorList>
            <person name="Sikorski J."/>
            <person name="Lapidus A."/>
            <person name="Copeland A."/>
            <person name="Misra M."/>
            <person name="Glavina Del Rio T."/>
            <person name="Nolan M."/>
            <person name="Lucas S."/>
            <person name="Chen F."/>
            <person name="Tice H."/>
            <person name="Cheng J.F."/>
            <person name="Jando M."/>
            <person name="Schneider S."/>
            <person name="Bruce D."/>
            <person name="Goodwin L."/>
            <person name="Pitluck S."/>
            <person name="Liolios K."/>
            <person name="Mikhailova N."/>
            <person name="Pati A."/>
            <person name="Ivanova N."/>
            <person name="Mavromatis K."/>
            <person name="Chen A."/>
            <person name="Palaniappan K."/>
            <person name="Chertkov O."/>
            <person name="Land M."/>
            <person name="Hauser L."/>
            <person name="Chang Y.J."/>
            <person name="Jeffries C.D."/>
            <person name="Brettin T."/>
            <person name="Detter J.C."/>
            <person name="Han C."/>
            <person name="Rohde M."/>
            <person name="Goker M."/>
            <person name="Bristow J."/>
            <person name="Eisen J.A."/>
            <person name="Markowitz V."/>
            <person name="Hugenholtz P."/>
            <person name="Kyrpides N.C."/>
            <person name="Klenk H.P."/>
        </authorList>
    </citation>
    <scope>NUCLEOTIDE SEQUENCE [LARGE SCALE GENOMIC DNA]</scope>
    <source>
        <strain evidence="7">ATCC BAA-972 / CDC 1076 / CIP 108378 / DSM 44985 / JCM 13578</strain>
    </source>
</reference>
<sequence length="500" mass="55290">MADWSDEILASAQFWLFDGPLVPALPTFRQYIDKLNQYRPRLEAQDVKFPKILDHDGVYWETEYHKDDKINIKAFRDDAANLHTAGQEVQAQLDLIRQTEDLPHHWNDNAMDTALENYKNNKTRMDNDRAGLVEKSQEIAQIAENIEKTLKDKATTAQHEIGNLVCSSLRNNLPDFETRLRTGCEAMEANNQGGSGPFGLGTNQHRYQHHGSGGDTYDWGGAGENWSAADVRNDLRNSVVGAIATVAQTLEDSNKATEDHLRDCFQTLLTDLGAGAGGTGSTNGVTEEQLHEIFPYLPMDKVREYLPGINAAMRDAGIETPQQKAAFLATFAVETSELQLMKENRNEQSCEEMYGPEYAGKTFGWDTPRDPDTPPNSAIPQPYTNTSGQLGNTQPGDGYKYRGRGPFQLTGRANYRAAGAALGLDLENHPELAEVPENGFRIAAWYYNSHPTTDGSGRSLNEAAEQGDFAAVTTAINGGLTGYAERKKYFDTATRVLNGN</sequence>
<dbReference type="Gene3D" id="1.10.530.10">
    <property type="match status" value="1"/>
</dbReference>
<dbReference type="GO" id="GO:0016998">
    <property type="term" value="P:cell wall macromolecule catabolic process"/>
    <property type="evidence" value="ECO:0007669"/>
    <property type="project" value="InterPro"/>
</dbReference>
<evidence type="ECO:0000256" key="2">
    <source>
        <dbReference type="ARBA" id="ARBA00023157"/>
    </source>
</evidence>
<feature type="coiled-coil region" evidence="3">
    <location>
        <begin position="115"/>
        <end position="152"/>
    </location>
</feature>
<keyword evidence="3" id="KW-0175">Coiled coil</keyword>
<keyword evidence="1" id="KW-0611">Plant defense</keyword>
<evidence type="ECO:0000256" key="4">
    <source>
        <dbReference type="SAM" id="MobiDB-lite"/>
    </source>
</evidence>
<dbReference type="Proteomes" id="UP000002247">
    <property type="component" value="Chromosome"/>
</dbReference>
<dbReference type="SUPFAM" id="SSF53955">
    <property type="entry name" value="Lysozyme-like"/>
    <property type="match status" value="1"/>
</dbReference>
<dbReference type="InterPro" id="IPR000726">
    <property type="entry name" value="Glyco_hydro_19_cat"/>
</dbReference>
<dbReference type="eggNOG" id="COG3179">
    <property type="taxonomic scope" value="Bacteria"/>
</dbReference>
<keyword evidence="6" id="KW-0378">Hydrolase</keyword>
<keyword evidence="7" id="KW-1185">Reference proteome</keyword>
<evidence type="ECO:0000256" key="1">
    <source>
        <dbReference type="ARBA" id="ARBA00022821"/>
    </source>
</evidence>
<dbReference type="GO" id="GO:0006952">
    <property type="term" value="P:defense response"/>
    <property type="evidence" value="ECO:0007669"/>
    <property type="project" value="UniProtKB-KW"/>
</dbReference>
<dbReference type="STRING" id="640132.Srot_1733"/>
<dbReference type="AlphaFoldDB" id="D6Z8B3"/>
<dbReference type="PANTHER" id="PTHR22595">
    <property type="entry name" value="CHITINASE-RELATED"/>
    <property type="match status" value="1"/>
</dbReference>
<dbReference type="CAZy" id="GH19">
    <property type="family name" value="Glycoside Hydrolase Family 19"/>
</dbReference>
<evidence type="ECO:0000313" key="7">
    <source>
        <dbReference type="Proteomes" id="UP000002247"/>
    </source>
</evidence>
<evidence type="ECO:0000256" key="3">
    <source>
        <dbReference type="SAM" id="Coils"/>
    </source>
</evidence>
<feature type="compositionally biased region" description="Polar residues" evidence="4">
    <location>
        <begin position="375"/>
        <end position="395"/>
    </location>
</feature>
<accession>D6Z8B3</accession>
<dbReference type="EMBL" id="CP001958">
    <property type="protein sequence ID" value="ADG98193.1"/>
    <property type="molecule type" value="Genomic_DNA"/>
</dbReference>
<evidence type="ECO:0000313" key="6">
    <source>
        <dbReference type="EMBL" id="ADG98193.1"/>
    </source>
</evidence>
<dbReference type="PANTHER" id="PTHR22595:SF79">
    <property type="entry name" value="CHITINASE 12"/>
    <property type="match status" value="1"/>
</dbReference>
<dbReference type="GO" id="GO:0004568">
    <property type="term" value="F:chitinase activity"/>
    <property type="evidence" value="ECO:0007669"/>
    <property type="project" value="InterPro"/>
</dbReference>
<dbReference type="KEGG" id="srt:Srot_1733"/>
<dbReference type="Pfam" id="PF00182">
    <property type="entry name" value="Glyco_hydro_19"/>
    <property type="match status" value="1"/>
</dbReference>
<gene>
    <name evidence="6" type="ordered locus">Srot_1733</name>
</gene>
<name>D6Z8B3_SEGRD</name>
<dbReference type="InterPro" id="IPR023346">
    <property type="entry name" value="Lysozyme-like_dom_sf"/>
</dbReference>
<protein>
    <submittedName>
        <fullName evidence="6">Glycoside hydrolase family 19</fullName>
    </submittedName>
</protein>
<evidence type="ECO:0000259" key="5">
    <source>
        <dbReference type="Pfam" id="PF00182"/>
    </source>
</evidence>
<dbReference type="HOGENOM" id="CLU_545001_0_0_11"/>
<feature type="region of interest" description="Disordered" evidence="4">
    <location>
        <begin position="364"/>
        <end position="400"/>
    </location>
</feature>
<organism evidence="6 7">
    <name type="scientific">Segniliparus rotundus (strain ATCC BAA-972 / CDC 1076 / CIP 108378 / DSM 44985 / JCM 13578)</name>
    <dbReference type="NCBI Taxonomy" id="640132"/>
    <lineage>
        <taxon>Bacteria</taxon>
        <taxon>Bacillati</taxon>
        <taxon>Actinomycetota</taxon>
        <taxon>Actinomycetes</taxon>
        <taxon>Mycobacteriales</taxon>
        <taxon>Segniliparaceae</taxon>
        <taxon>Segniliparus</taxon>
    </lineage>
</organism>
<proteinExistence type="predicted"/>
<dbReference type="RefSeq" id="WP_013138646.1">
    <property type="nucleotide sequence ID" value="NC_014168.1"/>
</dbReference>
<keyword evidence="2" id="KW-1015">Disulfide bond</keyword>
<feature type="domain" description="Glycoside hydrolase family 19 catalytic" evidence="5">
    <location>
        <begin position="383"/>
        <end position="451"/>
    </location>
</feature>